<organism evidence="2 3">
    <name type="scientific">Pleurodeles waltl</name>
    <name type="common">Iberian ribbed newt</name>
    <dbReference type="NCBI Taxonomy" id="8319"/>
    <lineage>
        <taxon>Eukaryota</taxon>
        <taxon>Metazoa</taxon>
        <taxon>Chordata</taxon>
        <taxon>Craniata</taxon>
        <taxon>Vertebrata</taxon>
        <taxon>Euteleostomi</taxon>
        <taxon>Amphibia</taxon>
        <taxon>Batrachia</taxon>
        <taxon>Caudata</taxon>
        <taxon>Salamandroidea</taxon>
        <taxon>Salamandridae</taxon>
        <taxon>Pleurodelinae</taxon>
        <taxon>Pleurodeles</taxon>
    </lineage>
</organism>
<dbReference type="AlphaFoldDB" id="A0AAV7UQJ7"/>
<feature type="region of interest" description="Disordered" evidence="1">
    <location>
        <begin position="34"/>
        <end position="65"/>
    </location>
</feature>
<sequence>MEDCSWFCVIRFRQHALAHTKLVDSGKWLCRGPGKTRWTTQEGEPEGALSDREPTEDQASHTRVPQDGDMKVAEEAHAALQERLPHGPRTTLGAVCRRIKCWGGLSFMMHVDLGGRMPTSLGSRKRHSALGYCLAWKGKVLTPPKLDSWKRGPSRPFQSTICDAGSTQLSRRVDPRSRSSSQLVPAEAGE</sequence>
<protein>
    <submittedName>
        <fullName evidence="2">Uncharacterized protein</fullName>
    </submittedName>
</protein>
<gene>
    <name evidence="2" type="ORF">NDU88_000255</name>
</gene>
<proteinExistence type="predicted"/>
<evidence type="ECO:0000256" key="1">
    <source>
        <dbReference type="SAM" id="MobiDB-lite"/>
    </source>
</evidence>
<evidence type="ECO:0000313" key="2">
    <source>
        <dbReference type="EMBL" id="KAJ1190936.1"/>
    </source>
</evidence>
<evidence type="ECO:0000313" key="3">
    <source>
        <dbReference type="Proteomes" id="UP001066276"/>
    </source>
</evidence>
<keyword evidence="3" id="KW-1185">Reference proteome</keyword>
<dbReference type="Proteomes" id="UP001066276">
    <property type="component" value="Chromosome 2_2"/>
</dbReference>
<feature type="compositionally biased region" description="Polar residues" evidence="1">
    <location>
        <begin position="156"/>
        <end position="169"/>
    </location>
</feature>
<reference evidence="2" key="1">
    <citation type="journal article" date="2022" name="bioRxiv">
        <title>Sequencing and chromosome-scale assembly of the giantPleurodeles waltlgenome.</title>
        <authorList>
            <person name="Brown T."/>
            <person name="Elewa A."/>
            <person name="Iarovenko S."/>
            <person name="Subramanian E."/>
            <person name="Araus A.J."/>
            <person name="Petzold A."/>
            <person name="Susuki M."/>
            <person name="Suzuki K.-i.T."/>
            <person name="Hayashi T."/>
            <person name="Toyoda A."/>
            <person name="Oliveira C."/>
            <person name="Osipova E."/>
            <person name="Leigh N.D."/>
            <person name="Simon A."/>
            <person name="Yun M.H."/>
        </authorList>
    </citation>
    <scope>NUCLEOTIDE SEQUENCE</scope>
    <source>
        <strain evidence="2">20211129_DDA</strain>
        <tissue evidence="2">Liver</tissue>
    </source>
</reference>
<feature type="region of interest" description="Disordered" evidence="1">
    <location>
        <begin position="146"/>
        <end position="190"/>
    </location>
</feature>
<accession>A0AAV7UQJ7</accession>
<feature type="compositionally biased region" description="Basic and acidic residues" evidence="1">
    <location>
        <begin position="49"/>
        <end position="65"/>
    </location>
</feature>
<comment type="caution">
    <text evidence="2">The sequence shown here is derived from an EMBL/GenBank/DDBJ whole genome shotgun (WGS) entry which is preliminary data.</text>
</comment>
<name>A0AAV7UQJ7_PLEWA</name>
<dbReference type="EMBL" id="JANPWB010000004">
    <property type="protein sequence ID" value="KAJ1190936.1"/>
    <property type="molecule type" value="Genomic_DNA"/>
</dbReference>